<sequence>MLASETNKHWDVGYISGSFDMFHIGHLNLIRQAKRRCNKLIVGVLTDELVSRSKNKWPTIPLHDRMEIIAALKYVDEVDVTTELLLHKRNALEKYGFDAMFSGDDHISDGWAFDEEELRTLGVDLVFFPYTKKVSSSHLQEITLPPRADHAGKAKKIGDGIQFLFPYDKVNKNERIIIYGIGKVGEQYYRQLSELNFCEIVAFADTYAKPGDCFEGQRCLTAEEVCSMEQQYDRIVIASTTYHSQIVSRLRSLGIEPGRIV</sequence>
<evidence type="ECO:0000256" key="2">
    <source>
        <dbReference type="ARBA" id="ARBA00022695"/>
    </source>
</evidence>
<dbReference type="STRING" id="582692.SAMN05720606_11489"/>
<accession>A0A1G5KC63</accession>
<dbReference type="PANTHER" id="PTHR43793">
    <property type="entry name" value="FAD SYNTHASE"/>
    <property type="match status" value="1"/>
</dbReference>
<dbReference type="AlphaFoldDB" id="A0A1G5KC63"/>
<keyword evidence="2" id="KW-0548">Nucleotidyltransferase</keyword>
<dbReference type="InterPro" id="IPR004821">
    <property type="entry name" value="Cyt_trans-like"/>
</dbReference>
<dbReference type="Proteomes" id="UP000198538">
    <property type="component" value="Unassembled WGS sequence"/>
</dbReference>
<proteinExistence type="predicted"/>
<dbReference type="NCBIfam" id="TIGR00125">
    <property type="entry name" value="cyt_tran_rel"/>
    <property type="match status" value="1"/>
</dbReference>
<organism evidence="4 5">
    <name type="scientific">Paenibacillus polysaccharolyticus</name>
    <dbReference type="NCBI Taxonomy" id="582692"/>
    <lineage>
        <taxon>Bacteria</taxon>
        <taxon>Bacillati</taxon>
        <taxon>Bacillota</taxon>
        <taxon>Bacilli</taxon>
        <taxon>Bacillales</taxon>
        <taxon>Paenibacillaceae</taxon>
        <taxon>Paenibacillus</taxon>
    </lineage>
</organism>
<protein>
    <submittedName>
        <fullName evidence="4">Cytidyltransferase-like domain-containing protein</fullName>
    </submittedName>
</protein>
<dbReference type="GO" id="GO:0016779">
    <property type="term" value="F:nucleotidyltransferase activity"/>
    <property type="evidence" value="ECO:0007669"/>
    <property type="project" value="UniProtKB-KW"/>
</dbReference>
<evidence type="ECO:0000256" key="1">
    <source>
        <dbReference type="ARBA" id="ARBA00022679"/>
    </source>
</evidence>
<dbReference type="RefSeq" id="WP_244159387.1">
    <property type="nucleotide sequence ID" value="NZ_FMVM01000014.1"/>
</dbReference>
<evidence type="ECO:0000313" key="5">
    <source>
        <dbReference type="Proteomes" id="UP000198538"/>
    </source>
</evidence>
<name>A0A1G5KC63_9BACL</name>
<dbReference type="InterPro" id="IPR014729">
    <property type="entry name" value="Rossmann-like_a/b/a_fold"/>
</dbReference>
<dbReference type="EMBL" id="FMVM01000014">
    <property type="protein sequence ID" value="SCY98137.1"/>
    <property type="molecule type" value="Genomic_DNA"/>
</dbReference>
<gene>
    <name evidence="4" type="ORF">SAMN05720606_11489</name>
</gene>
<evidence type="ECO:0000259" key="3">
    <source>
        <dbReference type="Pfam" id="PF01467"/>
    </source>
</evidence>
<keyword evidence="5" id="KW-1185">Reference proteome</keyword>
<reference evidence="5" key="1">
    <citation type="submission" date="2016-10" db="EMBL/GenBank/DDBJ databases">
        <authorList>
            <person name="Varghese N."/>
            <person name="Submissions S."/>
        </authorList>
    </citation>
    <scope>NUCLEOTIDE SEQUENCE [LARGE SCALE GENOMIC DNA]</scope>
    <source>
        <strain evidence="5">BL9</strain>
    </source>
</reference>
<feature type="domain" description="Cytidyltransferase-like" evidence="3">
    <location>
        <begin position="15"/>
        <end position="120"/>
    </location>
</feature>
<dbReference type="Gene3D" id="3.40.50.620">
    <property type="entry name" value="HUPs"/>
    <property type="match status" value="1"/>
</dbReference>
<dbReference type="InterPro" id="IPR050385">
    <property type="entry name" value="Archaeal_FAD_synthase"/>
</dbReference>
<evidence type="ECO:0000313" key="4">
    <source>
        <dbReference type="EMBL" id="SCY98137.1"/>
    </source>
</evidence>
<dbReference type="Pfam" id="PF01467">
    <property type="entry name" value="CTP_transf_like"/>
    <property type="match status" value="1"/>
</dbReference>
<dbReference type="InterPro" id="IPR029063">
    <property type="entry name" value="SAM-dependent_MTases_sf"/>
</dbReference>
<keyword evidence="1 4" id="KW-0808">Transferase</keyword>
<dbReference type="SUPFAM" id="SSF53335">
    <property type="entry name" value="S-adenosyl-L-methionine-dependent methyltransferases"/>
    <property type="match status" value="1"/>
</dbReference>
<dbReference type="PANTHER" id="PTHR43793:SF1">
    <property type="entry name" value="FAD SYNTHASE"/>
    <property type="match status" value="1"/>
</dbReference>
<dbReference type="Gene3D" id="3.40.50.720">
    <property type="entry name" value="NAD(P)-binding Rossmann-like Domain"/>
    <property type="match status" value="1"/>
</dbReference>
<dbReference type="SUPFAM" id="SSF52374">
    <property type="entry name" value="Nucleotidylyl transferase"/>
    <property type="match status" value="1"/>
</dbReference>